<dbReference type="SUPFAM" id="SSF56327">
    <property type="entry name" value="LDH C-terminal domain-like"/>
    <property type="match status" value="1"/>
</dbReference>
<dbReference type="InterPro" id="IPR015955">
    <property type="entry name" value="Lactate_DH/Glyco_Ohase_4_C"/>
</dbReference>
<evidence type="ECO:0000256" key="2">
    <source>
        <dbReference type="ARBA" id="ARBA00023002"/>
    </source>
</evidence>
<dbReference type="Gene3D" id="3.90.110.10">
    <property type="entry name" value="Lactate dehydrogenase/glycoside hydrolase, family 4, C-terminal"/>
    <property type="match status" value="1"/>
</dbReference>
<name>A0A147FCQ5_MICTE</name>
<dbReference type="InterPro" id="IPR001557">
    <property type="entry name" value="L-lactate/malate_DH"/>
</dbReference>
<dbReference type="GO" id="GO:0006089">
    <property type="term" value="P:lactate metabolic process"/>
    <property type="evidence" value="ECO:0007669"/>
    <property type="project" value="TreeGrafter"/>
</dbReference>
<evidence type="ECO:0000256" key="1">
    <source>
        <dbReference type="ARBA" id="ARBA00006054"/>
    </source>
</evidence>
<keyword evidence="2 4" id="KW-0560">Oxidoreductase</keyword>
<dbReference type="Pfam" id="PF00056">
    <property type="entry name" value="Ldh_1_N"/>
    <property type="match status" value="1"/>
</dbReference>
<reference evidence="7 8" key="1">
    <citation type="journal article" date="2016" name="Front. Microbiol.">
        <title>Genomic Resource of Rice Seed Associated Bacteria.</title>
        <authorList>
            <person name="Midha S."/>
            <person name="Bansal K."/>
            <person name="Sharma S."/>
            <person name="Kumar N."/>
            <person name="Patil P.P."/>
            <person name="Chaudhry V."/>
            <person name="Patil P.B."/>
        </authorList>
    </citation>
    <scope>NUCLEOTIDE SEQUENCE [LARGE SCALE GENOMIC DNA]</scope>
    <source>
        <strain evidence="7 8">RSA3</strain>
    </source>
</reference>
<keyword evidence="3" id="KW-0520">NAD</keyword>
<feature type="domain" description="Lactate/malate dehydrogenase C-terminal" evidence="6">
    <location>
        <begin position="158"/>
        <end position="214"/>
    </location>
</feature>
<dbReference type="PRINTS" id="PR00086">
    <property type="entry name" value="LLDHDRGNASE"/>
</dbReference>
<dbReference type="InterPro" id="IPR036291">
    <property type="entry name" value="NAD(P)-bd_dom_sf"/>
</dbReference>
<dbReference type="PANTHER" id="PTHR43128">
    <property type="entry name" value="L-2-HYDROXYCARBOXYLATE DEHYDROGENASE (NAD(P)(+))"/>
    <property type="match status" value="1"/>
</dbReference>
<comment type="caution">
    <text evidence="7">The sequence shown here is derived from an EMBL/GenBank/DDBJ whole genome shotgun (WGS) entry which is preliminary data.</text>
</comment>
<gene>
    <name evidence="7" type="ORF">RSA3_00240</name>
</gene>
<accession>A0A147FCQ5</accession>
<dbReference type="PATRIC" id="fig|2033.7.peg.53"/>
<dbReference type="RefSeq" id="WP_058612850.1">
    <property type="nucleotide sequence ID" value="NZ_LDRV01000001.1"/>
</dbReference>
<evidence type="ECO:0000313" key="8">
    <source>
        <dbReference type="Proteomes" id="UP000072189"/>
    </source>
</evidence>
<evidence type="ECO:0000256" key="4">
    <source>
        <dbReference type="RuleBase" id="RU003369"/>
    </source>
</evidence>
<proteinExistence type="inferred from homology"/>
<dbReference type="AlphaFoldDB" id="A0A147FCQ5"/>
<dbReference type="Pfam" id="PF02866">
    <property type="entry name" value="Ldh_1_C"/>
    <property type="match status" value="1"/>
</dbReference>
<dbReference type="Proteomes" id="UP000072189">
    <property type="component" value="Unassembled WGS sequence"/>
</dbReference>
<dbReference type="SUPFAM" id="SSF51735">
    <property type="entry name" value="NAD(P)-binding Rossmann-fold domains"/>
    <property type="match status" value="1"/>
</dbReference>
<evidence type="ECO:0000259" key="6">
    <source>
        <dbReference type="Pfam" id="PF02866"/>
    </source>
</evidence>
<dbReference type="InterPro" id="IPR022383">
    <property type="entry name" value="Lactate/malate_DH_C"/>
</dbReference>
<dbReference type="Gene3D" id="3.40.50.720">
    <property type="entry name" value="NAD(P)-binding Rossmann-like Domain"/>
    <property type="match status" value="1"/>
</dbReference>
<comment type="similarity">
    <text evidence="1">Belongs to the LDH/MDH superfamily. LDH family.</text>
</comment>
<dbReference type="InterPro" id="IPR001236">
    <property type="entry name" value="Lactate/malate_DH_N"/>
</dbReference>
<dbReference type="EMBL" id="LDRV01000001">
    <property type="protein sequence ID" value="KTS14373.1"/>
    <property type="molecule type" value="Genomic_DNA"/>
</dbReference>
<feature type="domain" description="Lactate/malate dehydrogenase N-terminal" evidence="5">
    <location>
        <begin position="9"/>
        <end position="153"/>
    </location>
</feature>
<evidence type="ECO:0000259" key="5">
    <source>
        <dbReference type="Pfam" id="PF00056"/>
    </source>
</evidence>
<organism evidence="7 8">
    <name type="scientific">Microbacterium testaceum</name>
    <name type="common">Aureobacterium testaceum</name>
    <name type="synonym">Brevibacterium testaceum</name>
    <dbReference type="NCBI Taxonomy" id="2033"/>
    <lineage>
        <taxon>Bacteria</taxon>
        <taxon>Bacillati</taxon>
        <taxon>Actinomycetota</taxon>
        <taxon>Actinomycetes</taxon>
        <taxon>Micrococcales</taxon>
        <taxon>Microbacteriaceae</taxon>
        <taxon>Microbacterium</taxon>
    </lineage>
</organism>
<sequence>MTQTWSPRRVAILGASGLTGAGLAHQLSLADEYDEILLFDLKENVLQAHAIDMREAQIVAGRTRARLTVLPLDEAVAQTPVDLVVFAASLPETPDGSREAFLEGNLGVLRAVQPAISALAGESGLVMILTNPADVLATCLAHLSDIDPARIFGYCLNDSIRFTAAIARELKVDPTRIDALVVGEHGDGQVPVWSGLRLNGAPLELTADQRARIDADARGWFRRWSDLRPGRSSGWTTPLGSARTIAGLAADEPMPVAVWRRDAEGNGSHTTLLAVVRDGAVVPTPLDYLDDAERAAVDEASAALADKASRAGALTH</sequence>
<evidence type="ECO:0000256" key="3">
    <source>
        <dbReference type="ARBA" id="ARBA00023027"/>
    </source>
</evidence>
<protein>
    <submittedName>
        <fullName evidence="7">Uncharacterized protein</fullName>
    </submittedName>
</protein>
<dbReference type="PANTHER" id="PTHR43128:SF16">
    <property type="entry name" value="L-LACTATE DEHYDROGENASE"/>
    <property type="match status" value="1"/>
</dbReference>
<evidence type="ECO:0000313" key="7">
    <source>
        <dbReference type="EMBL" id="KTS14373.1"/>
    </source>
</evidence>
<dbReference type="GO" id="GO:0004459">
    <property type="term" value="F:L-lactate dehydrogenase (NAD+) activity"/>
    <property type="evidence" value="ECO:0007669"/>
    <property type="project" value="TreeGrafter"/>
</dbReference>